<dbReference type="GO" id="GO:0008237">
    <property type="term" value="F:metallopeptidase activity"/>
    <property type="evidence" value="ECO:0007669"/>
    <property type="project" value="UniProtKB-KW"/>
</dbReference>
<dbReference type="Gene3D" id="3.40.140.10">
    <property type="entry name" value="Cytidine Deaminase, domain 2"/>
    <property type="match status" value="1"/>
</dbReference>
<evidence type="ECO:0000256" key="4">
    <source>
        <dbReference type="ARBA" id="ARBA00022833"/>
    </source>
</evidence>
<dbReference type="InterPro" id="IPR001405">
    <property type="entry name" value="UPF0758"/>
</dbReference>
<dbReference type="GO" id="GO:0046872">
    <property type="term" value="F:metal ion binding"/>
    <property type="evidence" value="ECO:0007669"/>
    <property type="project" value="UniProtKB-KW"/>
</dbReference>
<dbReference type="GO" id="GO:0006508">
    <property type="term" value="P:proteolysis"/>
    <property type="evidence" value="ECO:0007669"/>
    <property type="project" value="UniProtKB-KW"/>
</dbReference>
<dbReference type="InterPro" id="IPR020891">
    <property type="entry name" value="UPF0758_CS"/>
</dbReference>
<dbReference type="Proteomes" id="UP000466586">
    <property type="component" value="Unassembled WGS sequence"/>
</dbReference>
<evidence type="ECO:0000313" key="8">
    <source>
        <dbReference type="Proteomes" id="UP000466586"/>
    </source>
</evidence>
<dbReference type="PANTHER" id="PTHR30471">
    <property type="entry name" value="DNA REPAIR PROTEIN RADC"/>
    <property type="match status" value="1"/>
</dbReference>
<evidence type="ECO:0000256" key="2">
    <source>
        <dbReference type="ARBA" id="ARBA00022723"/>
    </source>
</evidence>
<evidence type="ECO:0000259" key="6">
    <source>
        <dbReference type="PROSITE" id="PS50249"/>
    </source>
</evidence>
<dbReference type="PROSITE" id="PS01302">
    <property type="entry name" value="UPF0758"/>
    <property type="match status" value="1"/>
</dbReference>
<feature type="domain" description="MPN" evidence="6">
    <location>
        <begin position="32"/>
        <end position="157"/>
    </location>
</feature>
<evidence type="ECO:0000256" key="5">
    <source>
        <dbReference type="ARBA" id="ARBA00023049"/>
    </source>
</evidence>
<dbReference type="CDD" id="cd08071">
    <property type="entry name" value="MPN_DUF2466"/>
    <property type="match status" value="1"/>
</dbReference>
<proteinExistence type="predicted"/>
<organism evidence="7 8">
    <name type="scientific">Hufsiella arboris</name>
    <dbReference type="NCBI Taxonomy" id="2695275"/>
    <lineage>
        <taxon>Bacteria</taxon>
        <taxon>Pseudomonadati</taxon>
        <taxon>Bacteroidota</taxon>
        <taxon>Sphingobacteriia</taxon>
        <taxon>Sphingobacteriales</taxon>
        <taxon>Sphingobacteriaceae</taxon>
        <taxon>Hufsiella</taxon>
    </lineage>
</organism>
<evidence type="ECO:0000256" key="1">
    <source>
        <dbReference type="ARBA" id="ARBA00022670"/>
    </source>
</evidence>
<dbReference type="InterPro" id="IPR025657">
    <property type="entry name" value="RadC_JAB"/>
</dbReference>
<keyword evidence="4" id="KW-0862">Zinc</keyword>
<dbReference type="AlphaFoldDB" id="A0A7K1Y6T9"/>
<dbReference type="RefSeq" id="WP_160843471.1">
    <property type="nucleotide sequence ID" value="NZ_WVHT01000002.1"/>
</dbReference>
<keyword evidence="2" id="KW-0479">Metal-binding</keyword>
<protein>
    <submittedName>
        <fullName evidence="7">DNA repair protein</fullName>
    </submittedName>
</protein>
<keyword evidence="8" id="KW-1185">Reference proteome</keyword>
<comment type="caution">
    <text evidence="7">The sequence shown here is derived from an EMBL/GenBank/DDBJ whole genome shotgun (WGS) entry which is preliminary data.</text>
</comment>
<name>A0A7K1Y6T9_9SPHI</name>
<dbReference type="PANTHER" id="PTHR30471:SF3">
    <property type="entry name" value="UPF0758 PROTEIN YEES-RELATED"/>
    <property type="match status" value="1"/>
</dbReference>
<dbReference type="InterPro" id="IPR037518">
    <property type="entry name" value="MPN"/>
</dbReference>
<reference evidence="7 8" key="1">
    <citation type="submission" date="2019-11" db="EMBL/GenBank/DDBJ databases">
        <title>Pedobacter sp. HMF7647 Genome sequencing and assembly.</title>
        <authorList>
            <person name="Kang H."/>
            <person name="Kim H."/>
            <person name="Joh K."/>
        </authorList>
    </citation>
    <scope>NUCLEOTIDE SEQUENCE [LARGE SCALE GENOMIC DNA]</scope>
    <source>
        <strain evidence="7 8">HMF7647</strain>
    </source>
</reference>
<evidence type="ECO:0000256" key="3">
    <source>
        <dbReference type="ARBA" id="ARBA00022801"/>
    </source>
</evidence>
<dbReference type="SUPFAM" id="SSF102712">
    <property type="entry name" value="JAB1/MPN domain"/>
    <property type="match status" value="1"/>
</dbReference>
<evidence type="ECO:0000313" key="7">
    <source>
        <dbReference type="EMBL" id="MXV50292.1"/>
    </source>
</evidence>
<keyword evidence="1" id="KW-0645">Protease</keyword>
<dbReference type="EMBL" id="WVHT01000002">
    <property type="protein sequence ID" value="MXV50292.1"/>
    <property type="molecule type" value="Genomic_DNA"/>
</dbReference>
<dbReference type="PROSITE" id="PS50249">
    <property type="entry name" value="MPN"/>
    <property type="match status" value="1"/>
</dbReference>
<accession>A0A7K1Y6T9</accession>
<sequence length="157" mass="17035">MENLSKISTVMEVAEISVSYCPKVKASNRPKVTCSADAYKVFYGMWDQDRLELVEHFYVMLLNRCNRVLGVSLISSGGFSGTIADPKLIFAIALKAGASAMILAHNHPSGNLAPSSQDRALTAKLQHAGSFLDIAVNDHLIICPEGCYYSFADSGEM</sequence>
<dbReference type="Pfam" id="PF04002">
    <property type="entry name" value="RadC"/>
    <property type="match status" value="1"/>
</dbReference>
<keyword evidence="3" id="KW-0378">Hydrolase</keyword>
<keyword evidence="5" id="KW-0482">Metalloprotease</keyword>
<gene>
    <name evidence="7" type="ORF">GS399_04855</name>
</gene>